<evidence type="ECO:0000256" key="1">
    <source>
        <dbReference type="ARBA" id="ARBA00009580"/>
    </source>
</evidence>
<dbReference type="InterPro" id="IPR026893">
    <property type="entry name" value="Tyr/Ser_Pase_IphP-type"/>
</dbReference>
<dbReference type="PANTHER" id="PTHR31126:SF1">
    <property type="entry name" value="TYROSINE SPECIFIC PROTEIN PHOSPHATASES DOMAIN-CONTAINING PROTEIN"/>
    <property type="match status" value="1"/>
</dbReference>
<dbReference type="STRING" id="1121877.FEAC_24790"/>
<dbReference type="GO" id="GO:0004725">
    <property type="term" value="F:protein tyrosine phosphatase activity"/>
    <property type="evidence" value="ECO:0007669"/>
    <property type="project" value="UniProtKB-EC"/>
</dbReference>
<dbReference type="EMBL" id="JXUW01000029">
    <property type="protein sequence ID" value="KJE75776.1"/>
    <property type="molecule type" value="Genomic_DNA"/>
</dbReference>
<organism evidence="2 3">
    <name type="scientific">Ferrimicrobium acidiphilum DSM 19497</name>
    <dbReference type="NCBI Taxonomy" id="1121877"/>
    <lineage>
        <taxon>Bacteria</taxon>
        <taxon>Bacillati</taxon>
        <taxon>Actinomycetota</taxon>
        <taxon>Acidimicrobiia</taxon>
        <taxon>Acidimicrobiales</taxon>
        <taxon>Acidimicrobiaceae</taxon>
        <taxon>Ferrimicrobium</taxon>
    </lineage>
</organism>
<dbReference type="AlphaFoldDB" id="A0A0D8FRM9"/>
<gene>
    <name evidence="2" type="primary">iphP3</name>
    <name evidence="2" type="ORF">FEAC_24790</name>
</gene>
<evidence type="ECO:0000313" key="3">
    <source>
        <dbReference type="Proteomes" id="UP000032336"/>
    </source>
</evidence>
<dbReference type="PANTHER" id="PTHR31126">
    <property type="entry name" value="TYROSINE-PROTEIN PHOSPHATASE"/>
    <property type="match status" value="1"/>
</dbReference>
<dbReference type="OrthoDB" id="1188001at2"/>
<protein>
    <submittedName>
        <fullName evidence="2">Tyrosine-protein phosphatase</fullName>
        <ecNumber evidence="2">3.1.3.48</ecNumber>
    </submittedName>
</protein>
<name>A0A0D8FRM9_9ACTN</name>
<dbReference type="SUPFAM" id="SSF52799">
    <property type="entry name" value="(Phosphotyrosine protein) phosphatases II"/>
    <property type="match status" value="1"/>
</dbReference>
<evidence type="ECO:0000313" key="2">
    <source>
        <dbReference type="EMBL" id="KJE75776.1"/>
    </source>
</evidence>
<proteinExistence type="inferred from homology"/>
<dbReference type="Gene3D" id="3.90.190.10">
    <property type="entry name" value="Protein tyrosine phosphatase superfamily"/>
    <property type="match status" value="1"/>
</dbReference>
<accession>A0A0D8FRM9</accession>
<dbReference type="Pfam" id="PF13350">
    <property type="entry name" value="Y_phosphatase3"/>
    <property type="match status" value="1"/>
</dbReference>
<dbReference type="InterPro" id="IPR029021">
    <property type="entry name" value="Prot-tyrosine_phosphatase-like"/>
</dbReference>
<keyword evidence="3" id="KW-1185">Reference proteome</keyword>
<dbReference type="Proteomes" id="UP000032336">
    <property type="component" value="Unassembled WGS sequence"/>
</dbReference>
<comment type="similarity">
    <text evidence="1">Belongs to the protein-tyrosine phosphatase family.</text>
</comment>
<keyword evidence="2" id="KW-0378">Hydrolase</keyword>
<dbReference type="InterPro" id="IPR016130">
    <property type="entry name" value="Tyr_Pase_AS"/>
</dbReference>
<reference evidence="2 3" key="1">
    <citation type="submission" date="2015-01" db="EMBL/GenBank/DDBJ databases">
        <title>Draft genome of the acidophilic iron oxidizer Ferrimicrobium acidiphilum strain T23.</title>
        <authorList>
            <person name="Poehlein A."/>
            <person name="Eisen S."/>
            <person name="Schloemann M."/>
            <person name="Johnson B.D."/>
            <person name="Daniel R."/>
            <person name="Muehling M."/>
        </authorList>
    </citation>
    <scope>NUCLEOTIDE SEQUENCE [LARGE SCALE GENOMIC DNA]</scope>
    <source>
        <strain evidence="2 3">T23</strain>
    </source>
</reference>
<comment type="caution">
    <text evidence="2">The sequence shown here is derived from an EMBL/GenBank/DDBJ whole genome shotgun (WGS) entry which is preliminary data.</text>
</comment>
<dbReference type="eggNOG" id="COG2365">
    <property type="taxonomic scope" value="Bacteria"/>
</dbReference>
<sequence>MGPMTDLPTQFLPWDGLYNLRDLGGYSTTDGRITRSGILFRSEAFFRLSAESREDLFQSLHLTTIIDLRSQQERQDQGFVETSDGQRLLHLPLLDVSLGSDLDRAQPDYLAKVYRAILISQPHSLREAISTIVNPDNWPLLFHCAAGKDRTGIVAMLTLSLAHVSNDLIAADYALTEHALRGVLASNDPELDPVSWRDLPQSVIGSTPATALATLEFIDENYGSVGDYLVEIGLDRGDLERFKYAFTAPERPR</sequence>
<dbReference type="PROSITE" id="PS00383">
    <property type="entry name" value="TYR_PHOSPHATASE_1"/>
    <property type="match status" value="1"/>
</dbReference>
<dbReference type="EC" id="3.1.3.48" evidence="2"/>